<gene>
    <name evidence="1" type="ordered locus">Cpin_5284</name>
</gene>
<organism evidence="1 2">
    <name type="scientific">Chitinophaga pinensis (strain ATCC 43595 / DSM 2588 / LMG 13176 / NBRC 15968 / NCIMB 11800 / UQM 2034)</name>
    <dbReference type="NCBI Taxonomy" id="485918"/>
    <lineage>
        <taxon>Bacteria</taxon>
        <taxon>Pseudomonadati</taxon>
        <taxon>Bacteroidota</taxon>
        <taxon>Chitinophagia</taxon>
        <taxon>Chitinophagales</taxon>
        <taxon>Chitinophagaceae</taxon>
        <taxon>Chitinophaga</taxon>
    </lineage>
</organism>
<accession>A0A979G8G7</accession>
<protein>
    <submittedName>
        <fullName evidence="1">Uncharacterized protein</fullName>
    </submittedName>
</protein>
<reference evidence="1 2" key="2">
    <citation type="journal article" date="2010" name="Stand. Genomic Sci.">
        <title>Complete genome sequence of Chitinophaga pinensis type strain (UQM 2034).</title>
        <authorList>
            <person name="Glavina Del Rio T."/>
            <person name="Abt B."/>
            <person name="Spring S."/>
            <person name="Lapidus A."/>
            <person name="Nolan M."/>
            <person name="Tice H."/>
            <person name="Copeland A."/>
            <person name="Cheng J.F."/>
            <person name="Chen F."/>
            <person name="Bruce D."/>
            <person name="Goodwin L."/>
            <person name="Pitluck S."/>
            <person name="Ivanova N."/>
            <person name="Mavromatis K."/>
            <person name="Mikhailova N."/>
            <person name="Pati A."/>
            <person name="Chen A."/>
            <person name="Palaniappan K."/>
            <person name="Land M."/>
            <person name="Hauser L."/>
            <person name="Chang Y.J."/>
            <person name="Jeffries C.D."/>
            <person name="Chain P."/>
            <person name="Saunders E."/>
            <person name="Detter J.C."/>
            <person name="Brettin T."/>
            <person name="Rohde M."/>
            <person name="Goker M."/>
            <person name="Bristow J."/>
            <person name="Eisen J.A."/>
            <person name="Markowitz V."/>
            <person name="Hugenholtz P."/>
            <person name="Kyrpides N.C."/>
            <person name="Klenk H.P."/>
            <person name="Lucas S."/>
        </authorList>
    </citation>
    <scope>NUCLEOTIDE SEQUENCE [LARGE SCALE GENOMIC DNA]</scope>
    <source>
        <strain evidence="2">ATCC 43595 / DSM 2588 / LMG 13176 / NBRC 15968 / NCIMB 11800 / UQM 2034</strain>
    </source>
</reference>
<reference evidence="2" key="1">
    <citation type="submission" date="2009-08" db="EMBL/GenBank/DDBJ databases">
        <title>The complete genome of Chitinophaga pinensis DSM 2588.</title>
        <authorList>
            <consortium name="US DOE Joint Genome Institute (JGI-PGF)"/>
            <person name="Lucas S."/>
            <person name="Copeland A."/>
            <person name="Lapidus A."/>
            <person name="Glavina del Rio T."/>
            <person name="Dalin E."/>
            <person name="Tice H."/>
            <person name="Bruce D."/>
            <person name="Goodwin L."/>
            <person name="Pitluck S."/>
            <person name="Kyrpides N."/>
            <person name="Mavromatis K."/>
            <person name="Ivanova N."/>
            <person name="Mikhailova N."/>
            <person name="Sims D."/>
            <person name="Meinche L."/>
            <person name="Brettin T."/>
            <person name="Detter J.C."/>
            <person name="Han C."/>
            <person name="Larimer F."/>
            <person name="Land M."/>
            <person name="Hauser L."/>
            <person name="Markowitz V."/>
            <person name="Cheng J.-F."/>
            <person name="Hugenholtz P."/>
            <person name="Woyke T."/>
            <person name="Wu D."/>
            <person name="Spring S."/>
            <person name="Klenk H.-P."/>
            <person name="Eisen J.A."/>
        </authorList>
    </citation>
    <scope>NUCLEOTIDE SEQUENCE [LARGE SCALE GENOMIC DNA]</scope>
    <source>
        <strain evidence="2">ATCC 43595 / DSM 2588 / LMG 13176 / NBRC 15968 / NCIMB 11800 / UQM 2034</strain>
    </source>
</reference>
<proteinExistence type="predicted"/>
<dbReference type="AlphaFoldDB" id="A0A979G8G7"/>
<evidence type="ECO:0000313" key="2">
    <source>
        <dbReference type="Proteomes" id="UP000002215"/>
    </source>
</evidence>
<dbReference type="KEGG" id="cpi:Cpin_5284"/>
<name>A0A979G8G7_CHIPD</name>
<sequence length="122" mass="13923">MEVNQAAGPFVGMFAFRFVKSSRTTMAFTRFAPVTCVMELDAVLSRETQRFYDAVWDKLDQLHVPFSFHWGKMSSITPERLRRMYGDSLDKFLIARSKIIDPATAGIFSNDIMKSWGIDALS</sequence>
<dbReference type="RefSeq" id="WP_012792883.1">
    <property type="nucleotide sequence ID" value="NC_013132.1"/>
</dbReference>
<evidence type="ECO:0000313" key="1">
    <source>
        <dbReference type="EMBL" id="ACU62715.1"/>
    </source>
</evidence>
<dbReference type="Proteomes" id="UP000002215">
    <property type="component" value="Chromosome"/>
</dbReference>
<dbReference type="EMBL" id="CP001699">
    <property type="protein sequence ID" value="ACU62715.1"/>
    <property type="molecule type" value="Genomic_DNA"/>
</dbReference>